<reference evidence="1 2" key="1">
    <citation type="submission" date="2019-03" db="EMBL/GenBank/DDBJ databases">
        <title>Comparative insights into the high quality Complete genome sequence of highly metal resistant Cupriavidus metallidurans strain BS1 isolated from a gold-copper mine.</title>
        <authorList>
            <person name="Mazhar H.S."/>
            <person name="Rensing C."/>
        </authorList>
    </citation>
    <scope>NUCLEOTIDE SEQUENCE [LARGE SCALE GENOMIC DNA]</scope>
    <source>
        <strain evidence="1 2">BS1</strain>
    </source>
</reference>
<gene>
    <name evidence="1" type="ORF">DDF84_025820</name>
</gene>
<dbReference type="PANTHER" id="PTHR43883">
    <property type="entry name" value="SLR0207 PROTEIN"/>
    <property type="match status" value="1"/>
</dbReference>
<accession>A0A482IVH0</accession>
<proteinExistence type="predicted"/>
<protein>
    <submittedName>
        <fullName evidence="1">Uncharacterized protein</fullName>
    </submittedName>
</protein>
<dbReference type="InterPro" id="IPR052732">
    <property type="entry name" value="Cell-binding_unc_protein"/>
</dbReference>
<sequence>MDDPALTYALLQPSAYPPPVQDVQVIETHISRVFLAGQFAYKVRKPVKFDFVDFSTPQARHADCEAELRLNRRFAPALYLDVLPIVAGETPGAVVVGGRGTPLEYAVRMRRFAQHDLLIDMLGAGRLGPDHIDALARDIAIFHAAQPRAAPHEGFGTPASIDATLAECLDGLARLTFDRNMTDRVANAARARAAALQGAFQTRLRHGHVRECHGDLHLGNIVLLDGNPTPFDCLEFEPRLRWIDTASDIAFPFMDLLHHGRQDLAYRLLNGYLERHGDYAGLAVLPFYVAMRALVRARVRLECARQRHIESTALDLVHVECRALLNLAFQFLTLPAAPLWAMHGLSGSGKSTVAATMSETRAMVRVRSDVERKRLRNANAQQESRYSDSVTARTYRRLLAICRLGCTAGFPMIADATFLSHDQRARFANQARRLGVRFFIVDCKAPVETLRARIVARALARQDPSDADLAVLDLQLRTHDPLTTEERIHMVPADHPG</sequence>
<dbReference type="AlphaFoldDB" id="A0A482IVH0"/>
<evidence type="ECO:0000313" key="2">
    <source>
        <dbReference type="Proteomes" id="UP000253772"/>
    </source>
</evidence>
<dbReference type="SUPFAM" id="SSF56112">
    <property type="entry name" value="Protein kinase-like (PK-like)"/>
    <property type="match status" value="1"/>
</dbReference>
<dbReference type="EMBL" id="CP037901">
    <property type="protein sequence ID" value="QBP13065.1"/>
    <property type="molecule type" value="Genomic_DNA"/>
</dbReference>
<dbReference type="InterPro" id="IPR027417">
    <property type="entry name" value="P-loop_NTPase"/>
</dbReference>
<dbReference type="SUPFAM" id="SSF52540">
    <property type="entry name" value="P-loop containing nucleoside triphosphate hydrolases"/>
    <property type="match status" value="1"/>
</dbReference>
<dbReference type="RefSeq" id="WP_024570952.1">
    <property type="nucleotide sequence ID" value="NZ_CP037901.1"/>
</dbReference>
<dbReference type="OrthoDB" id="9810277at2"/>
<evidence type="ECO:0000313" key="1">
    <source>
        <dbReference type="EMBL" id="QBP13065.1"/>
    </source>
</evidence>
<dbReference type="Proteomes" id="UP000253772">
    <property type="component" value="Chromosome c2"/>
</dbReference>
<dbReference type="Gene3D" id="3.90.1200.10">
    <property type="match status" value="1"/>
</dbReference>
<name>A0A482IVH0_9BURK</name>
<organism evidence="1 2">
    <name type="scientific">Cupriavidus metallidurans</name>
    <dbReference type="NCBI Taxonomy" id="119219"/>
    <lineage>
        <taxon>Bacteria</taxon>
        <taxon>Pseudomonadati</taxon>
        <taxon>Pseudomonadota</taxon>
        <taxon>Betaproteobacteria</taxon>
        <taxon>Burkholderiales</taxon>
        <taxon>Burkholderiaceae</taxon>
        <taxon>Cupriavidus</taxon>
    </lineage>
</organism>
<dbReference type="PANTHER" id="PTHR43883:SF1">
    <property type="entry name" value="GLUCONOKINASE"/>
    <property type="match status" value="1"/>
</dbReference>
<dbReference type="InterPro" id="IPR011009">
    <property type="entry name" value="Kinase-like_dom_sf"/>
</dbReference>
<dbReference type="Pfam" id="PF13671">
    <property type="entry name" value="AAA_33"/>
    <property type="match status" value="1"/>
</dbReference>
<dbReference type="Gene3D" id="3.40.50.300">
    <property type="entry name" value="P-loop containing nucleotide triphosphate hydrolases"/>
    <property type="match status" value="1"/>
</dbReference>